<dbReference type="Pfam" id="PF13662">
    <property type="entry name" value="Toprim_4"/>
    <property type="match status" value="1"/>
</dbReference>
<accession>A0A2H0W946</accession>
<dbReference type="Pfam" id="PF21176">
    <property type="entry name" value="RecR_HhH"/>
    <property type="match status" value="1"/>
</dbReference>
<keyword evidence="1 7" id="KW-0479">Metal-binding</keyword>
<comment type="similarity">
    <text evidence="7">Belongs to the RecR family.</text>
</comment>
<dbReference type="GO" id="GO:0006281">
    <property type="term" value="P:DNA repair"/>
    <property type="evidence" value="ECO:0007669"/>
    <property type="project" value="UniProtKB-UniRule"/>
</dbReference>
<comment type="function">
    <text evidence="7">May play a role in DNA repair. It seems to be involved in an RecBC-independent recombinational process of DNA repair. It may act with RecF and RecO.</text>
</comment>
<evidence type="ECO:0000313" key="9">
    <source>
        <dbReference type="EMBL" id="PIS09085.1"/>
    </source>
</evidence>
<dbReference type="EMBL" id="PEZT01000020">
    <property type="protein sequence ID" value="PIS09085.1"/>
    <property type="molecule type" value="Genomic_DNA"/>
</dbReference>
<evidence type="ECO:0000256" key="6">
    <source>
        <dbReference type="ARBA" id="ARBA00023204"/>
    </source>
</evidence>
<dbReference type="PANTHER" id="PTHR30446:SF0">
    <property type="entry name" value="RECOMBINATION PROTEIN RECR"/>
    <property type="match status" value="1"/>
</dbReference>
<dbReference type="InterPro" id="IPR006171">
    <property type="entry name" value="TOPRIM_dom"/>
</dbReference>
<evidence type="ECO:0000256" key="5">
    <source>
        <dbReference type="ARBA" id="ARBA00023172"/>
    </source>
</evidence>
<keyword evidence="4 7" id="KW-0862">Zinc</keyword>
<feature type="zinc finger region" description="C4-type" evidence="7">
    <location>
        <begin position="57"/>
        <end position="72"/>
    </location>
</feature>
<dbReference type="PROSITE" id="PS50880">
    <property type="entry name" value="TOPRIM"/>
    <property type="match status" value="1"/>
</dbReference>
<keyword evidence="3 7" id="KW-0863">Zinc-finger</keyword>
<evidence type="ECO:0000256" key="4">
    <source>
        <dbReference type="ARBA" id="ARBA00022833"/>
    </source>
</evidence>
<dbReference type="InterPro" id="IPR015967">
    <property type="entry name" value="Rcmb_RecR_Znf"/>
</dbReference>
<evidence type="ECO:0000259" key="8">
    <source>
        <dbReference type="PROSITE" id="PS50880"/>
    </source>
</evidence>
<keyword evidence="2 7" id="KW-0227">DNA damage</keyword>
<evidence type="ECO:0000313" key="10">
    <source>
        <dbReference type="Proteomes" id="UP000230093"/>
    </source>
</evidence>
<dbReference type="SUPFAM" id="SSF111304">
    <property type="entry name" value="Recombination protein RecR"/>
    <property type="match status" value="1"/>
</dbReference>
<keyword evidence="6 7" id="KW-0234">DNA repair</keyword>
<dbReference type="Pfam" id="PF02132">
    <property type="entry name" value="RecR_ZnF"/>
    <property type="match status" value="1"/>
</dbReference>
<dbReference type="PANTHER" id="PTHR30446">
    <property type="entry name" value="RECOMBINATION PROTEIN RECR"/>
    <property type="match status" value="1"/>
</dbReference>
<dbReference type="CDD" id="cd01025">
    <property type="entry name" value="TOPRIM_recR"/>
    <property type="match status" value="1"/>
</dbReference>
<dbReference type="Gene3D" id="6.10.250.240">
    <property type="match status" value="1"/>
</dbReference>
<dbReference type="Gene3D" id="3.30.60.80">
    <property type="match status" value="1"/>
</dbReference>
<dbReference type="NCBIfam" id="TIGR00615">
    <property type="entry name" value="recR"/>
    <property type="match status" value="1"/>
</dbReference>
<sequence length="199" mass="22286">MKIARAIRDLVESFEKLPGIGPKTAQRMTFYLLHVPQKDLESFSKSLINLKKNTKICSLCFNISETDPCPICSDPSRDKGKICLLEQPLDILAIEKGCFYKGVYHVLGGVIDPLNNIGPEELHIYDLLPRLKSGKINELIIATNPTIEGEATAMYILNLVKKYKDLKISRIGRGLPTGAALEYADELTLSKSFEGRREY</sequence>
<dbReference type="Pfam" id="PF21175">
    <property type="entry name" value="RecR_C"/>
    <property type="match status" value="1"/>
</dbReference>
<reference evidence="10" key="1">
    <citation type="submission" date="2017-09" db="EMBL/GenBank/DDBJ databases">
        <title>Depth-based differentiation of microbial function through sediment-hosted aquifers and enrichment of novel symbionts in the deep terrestrial subsurface.</title>
        <authorList>
            <person name="Probst A.J."/>
            <person name="Ladd B."/>
            <person name="Jarett J.K."/>
            <person name="Geller-Mcgrath D.E."/>
            <person name="Sieber C.M.K."/>
            <person name="Emerson J.B."/>
            <person name="Anantharaman K."/>
            <person name="Thomas B.C."/>
            <person name="Malmstrom R."/>
            <person name="Stieglmeier M."/>
            <person name="Klingl A."/>
            <person name="Woyke T."/>
            <person name="Ryan C.M."/>
            <person name="Banfield J.F."/>
        </authorList>
    </citation>
    <scope>NUCLEOTIDE SEQUENCE [LARGE SCALE GENOMIC DNA]</scope>
</reference>
<dbReference type="SMART" id="SM00493">
    <property type="entry name" value="TOPRIM"/>
    <property type="match status" value="1"/>
</dbReference>
<dbReference type="AlphaFoldDB" id="A0A2H0W946"/>
<gene>
    <name evidence="7" type="primary">recR</name>
    <name evidence="9" type="ORF">COT75_03410</name>
</gene>
<dbReference type="InterPro" id="IPR023627">
    <property type="entry name" value="Rcmb_RecR"/>
</dbReference>
<protein>
    <recommendedName>
        <fullName evidence="7">Recombination protein RecR</fullName>
    </recommendedName>
</protein>
<feature type="domain" description="Toprim" evidence="8">
    <location>
        <begin position="80"/>
        <end position="176"/>
    </location>
</feature>
<comment type="caution">
    <text evidence="9">The sequence shown here is derived from an EMBL/GenBank/DDBJ whole genome shotgun (WGS) entry which is preliminary data.</text>
</comment>
<organism evidence="9 10">
    <name type="scientific">Candidatus Beckwithbacteria bacterium CG10_big_fil_rev_8_21_14_0_10_34_10</name>
    <dbReference type="NCBI Taxonomy" id="1974495"/>
    <lineage>
        <taxon>Bacteria</taxon>
        <taxon>Candidatus Beckwithiibacteriota</taxon>
    </lineage>
</organism>
<dbReference type="Gene3D" id="1.10.8.420">
    <property type="entry name" value="RecR Domain 1"/>
    <property type="match status" value="1"/>
</dbReference>
<evidence type="ECO:0000256" key="2">
    <source>
        <dbReference type="ARBA" id="ARBA00022763"/>
    </source>
</evidence>
<proteinExistence type="inferred from homology"/>
<dbReference type="Gene3D" id="3.40.1360.10">
    <property type="match status" value="1"/>
</dbReference>
<name>A0A2H0W946_9BACT</name>
<dbReference type="Proteomes" id="UP000230093">
    <property type="component" value="Unassembled WGS sequence"/>
</dbReference>
<evidence type="ECO:0000256" key="1">
    <source>
        <dbReference type="ARBA" id="ARBA00022723"/>
    </source>
</evidence>
<dbReference type="GO" id="GO:0006310">
    <property type="term" value="P:DNA recombination"/>
    <property type="evidence" value="ECO:0007669"/>
    <property type="project" value="UniProtKB-UniRule"/>
</dbReference>
<dbReference type="GO" id="GO:0008270">
    <property type="term" value="F:zinc ion binding"/>
    <property type="evidence" value="ECO:0007669"/>
    <property type="project" value="UniProtKB-KW"/>
</dbReference>
<dbReference type="InterPro" id="IPR034137">
    <property type="entry name" value="TOPRIM_RecR"/>
</dbReference>
<evidence type="ECO:0000256" key="3">
    <source>
        <dbReference type="ARBA" id="ARBA00022771"/>
    </source>
</evidence>
<dbReference type="InterPro" id="IPR000093">
    <property type="entry name" value="DNA_Rcmb_RecR"/>
</dbReference>
<keyword evidence="5 7" id="KW-0233">DNA recombination</keyword>
<dbReference type="PROSITE" id="PS01300">
    <property type="entry name" value="RECR"/>
    <property type="match status" value="1"/>
</dbReference>
<dbReference type="HAMAP" id="MF_00017">
    <property type="entry name" value="RecR"/>
    <property type="match status" value="1"/>
</dbReference>
<dbReference type="GO" id="GO:0003677">
    <property type="term" value="F:DNA binding"/>
    <property type="evidence" value="ECO:0007669"/>
    <property type="project" value="UniProtKB-UniRule"/>
</dbReference>
<evidence type="ECO:0000256" key="7">
    <source>
        <dbReference type="HAMAP-Rule" id="MF_00017"/>
    </source>
</evidence>